<gene>
    <name evidence="8" type="ORF">LCGC14_1883870</name>
</gene>
<proteinExistence type="predicted"/>
<dbReference type="InterPro" id="IPR049177">
    <property type="entry name" value="MgtC_SapB_SrpB_YhiD_N"/>
</dbReference>
<keyword evidence="5 6" id="KW-0472">Membrane</keyword>
<keyword evidence="4 6" id="KW-1133">Transmembrane helix</keyword>
<evidence type="ECO:0000256" key="1">
    <source>
        <dbReference type="ARBA" id="ARBA00004651"/>
    </source>
</evidence>
<sequence length="120" mass="12412">MVSSEEFLFRLVLGAVFGGLVGVERQMHGRPAGFRTHILVCTASVLLMEISAYSHLVDPQDASYVRIDTGRIAAGAITGMGFLGAGVIIKLGASVQGLTTAASLWMVSAIGLATGVGLYA</sequence>
<dbReference type="PANTHER" id="PTHR33778">
    <property type="entry name" value="PROTEIN MGTC"/>
    <property type="match status" value="1"/>
</dbReference>
<feature type="transmembrane region" description="Helical" evidence="6">
    <location>
        <begin position="36"/>
        <end position="57"/>
    </location>
</feature>
<evidence type="ECO:0000256" key="5">
    <source>
        <dbReference type="ARBA" id="ARBA00023136"/>
    </source>
</evidence>
<feature type="transmembrane region" description="Helical" evidence="6">
    <location>
        <begin position="7"/>
        <end position="24"/>
    </location>
</feature>
<dbReference type="InterPro" id="IPR003416">
    <property type="entry name" value="MgtC/SapB/SrpB/YhiD_fam"/>
</dbReference>
<organism evidence="8">
    <name type="scientific">marine sediment metagenome</name>
    <dbReference type="NCBI Taxonomy" id="412755"/>
    <lineage>
        <taxon>unclassified sequences</taxon>
        <taxon>metagenomes</taxon>
        <taxon>ecological metagenomes</taxon>
    </lineage>
</organism>
<dbReference type="AlphaFoldDB" id="A0A0F9G1J5"/>
<dbReference type="PANTHER" id="PTHR33778:SF1">
    <property type="entry name" value="MAGNESIUM TRANSPORTER YHID-RELATED"/>
    <property type="match status" value="1"/>
</dbReference>
<name>A0A0F9G1J5_9ZZZZ</name>
<comment type="subcellular location">
    <subcellularLocation>
        <location evidence="1">Cell membrane</location>
        <topology evidence="1">Multi-pass membrane protein</topology>
    </subcellularLocation>
</comment>
<keyword evidence="2" id="KW-1003">Cell membrane</keyword>
<dbReference type="GO" id="GO:0005886">
    <property type="term" value="C:plasma membrane"/>
    <property type="evidence" value="ECO:0007669"/>
    <property type="project" value="UniProtKB-SubCell"/>
</dbReference>
<dbReference type="Pfam" id="PF02308">
    <property type="entry name" value="MgtC"/>
    <property type="match status" value="1"/>
</dbReference>
<keyword evidence="3 6" id="KW-0812">Transmembrane</keyword>
<feature type="transmembrane region" description="Helical" evidence="6">
    <location>
        <begin position="69"/>
        <end position="89"/>
    </location>
</feature>
<evidence type="ECO:0000313" key="8">
    <source>
        <dbReference type="EMBL" id="KKL92523.1"/>
    </source>
</evidence>
<protein>
    <recommendedName>
        <fullName evidence="7">MgtC/SapB/SrpB/YhiD N-terminal domain-containing protein</fullName>
    </recommendedName>
</protein>
<evidence type="ECO:0000256" key="4">
    <source>
        <dbReference type="ARBA" id="ARBA00022989"/>
    </source>
</evidence>
<dbReference type="PRINTS" id="PR01837">
    <property type="entry name" value="MGTCSAPBPROT"/>
</dbReference>
<reference evidence="8" key="1">
    <citation type="journal article" date="2015" name="Nature">
        <title>Complex archaea that bridge the gap between prokaryotes and eukaryotes.</title>
        <authorList>
            <person name="Spang A."/>
            <person name="Saw J.H."/>
            <person name="Jorgensen S.L."/>
            <person name="Zaremba-Niedzwiedzka K."/>
            <person name="Martijn J."/>
            <person name="Lind A.E."/>
            <person name="van Eijk R."/>
            <person name="Schleper C."/>
            <person name="Guy L."/>
            <person name="Ettema T.J."/>
        </authorList>
    </citation>
    <scope>NUCLEOTIDE SEQUENCE</scope>
</reference>
<accession>A0A0F9G1J5</accession>
<comment type="caution">
    <text evidence="8">The sequence shown here is derived from an EMBL/GenBank/DDBJ whole genome shotgun (WGS) entry which is preliminary data.</text>
</comment>
<evidence type="ECO:0000256" key="3">
    <source>
        <dbReference type="ARBA" id="ARBA00022692"/>
    </source>
</evidence>
<feature type="transmembrane region" description="Helical" evidence="6">
    <location>
        <begin position="101"/>
        <end position="119"/>
    </location>
</feature>
<evidence type="ECO:0000259" key="7">
    <source>
        <dbReference type="Pfam" id="PF02308"/>
    </source>
</evidence>
<evidence type="ECO:0000256" key="6">
    <source>
        <dbReference type="SAM" id="Phobius"/>
    </source>
</evidence>
<feature type="non-terminal residue" evidence="8">
    <location>
        <position position="120"/>
    </location>
</feature>
<feature type="domain" description="MgtC/SapB/SrpB/YhiD N-terminal" evidence="7">
    <location>
        <begin position="11"/>
        <end position="119"/>
    </location>
</feature>
<dbReference type="EMBL" id="LAZR01019441">
    <property type="protein sequence ID" value="KKL92523.1"/>
    <property type="molecule type" value="Genomic_DNA"/>
</dbReference>
<evidence type="ECO:0000256" key="2">
    <source>
        <dbReference type="ARBA" id="ARBA00022475"/>
    </source>
</evidence>